<dbReference type="InterPro" id="IPR003033">
    <property type="entry name" value="SCP2_sterol-bd_dom"/>
</dbReference>
<dbReference type="AlphaFoldDB" id="A0A9X3AR73"/>
<sequence>MLSRKFHKAAGYRLVKLPEKITRYTPDFILEQVIASALNHLLGKELSAGELDFLERKLATVNIRDLNFSFTVTAYDNRIKVMIPAQISEVTLRTDQQSLLEMLHNEVDPDTLFFQRRLLITGNTELGLYLKNFIDSLELMGRIPAPVMKLISRIHKQSQRSL</sequence>
<reference evidence="2" key="2">
    <citation type="submission" date="2022-08" db="EMBL/GenBank/DDBJ databases">
        <authorList>
            <person name="Dong C."/>
        </authorList>
    </citation>
    <scope>NUCLEOTIDE SEQUENCE</scope>
    <source>
        <strain evidence="2">59MF3M-4</strain>
    </source>
</reference>
<dbReference type="Proteomes" id="UP001147830">
    <property type="component" value="Unassembled WGS sequence"/>
</dbReference>
<dbReference type="SUPFAM" id="SSF55718">
    <property type="entry name" value="SCP-like"/>
    <property type="match status" value="1"/>
</dbReference>
<reference evidence="2" key="1">
    <citation type="journal article" date="2022" name="Front. Microbiol.">
        <title>Genome-based taxonomic rearrangement of Oceanobacter-related bacteria including the description of Thalassolituus hydrocarbonoclasticus sp. nov. and Thalassolituus pacificus sp. nov. and emended description of the genus Thalassolituus.</title>
        <authorList>
            <person name="Dong C."/>
            <person name="Wei L."/>
            <person name="Wang J."/>
            <person name="Lai Q."/>
            <person name="Huang Z."/>
            <person name="Shao Z."/>
        </authorList>
    </citation>
    <scope>NUCLEOTIDE SEQUENCE</scope>
    <source>
        <strain evidence="2">59MF3M-4</strain>
    </source>
</reference>
<dbReference type="InterPro" id="IPR036527">
    <property type="entry name" value="SCP2_sterol-bd_dom_sf"/>
</dbReference>
<name>A0A9X3AR73_9GAMM</name>
<feature type="domain" description="SCP2" evidence="1">
    <location>
        <begin position="38"/>
        <end position="134"/>
    </location>
</feature>
<comment type="caution">
    <text evidence="2">The sequence shown here is derived from an EMBL/GenBank/DDBJ whole genome shotgun (WGS) entry which is preliminary data.</text>
</comment>
<protein>
    <submittedName>
        <fullName evidence="2">SCP2 sterol-binding domain-containing protein</fullName>
    </submittedName>
</protein>
<dbReference type="Pfam" id="PF02036">
    <property type="entry name" value="SCP2"/>
    <property type="match status" value="1"/>
</dbReference>
<evidence type="ECO:0000313" key="3">
    <source>
        <dbReference type="Proteomes" id="UP001147830"/>
    </source>
</evidence>
<dbReference type="EMBL" id="JAOANI010000015">
    <property type="protein sequence ID" value="MCT7358835.1"/>
    <property type="molecule type" value="Genomic_DNA"/>
</dbReference>
<dbReference type="Gene3D" id="3.30.1050.10">
    <property type="entry name" value="SCP2 sterol-binding domain"/>
    <property type="match status" value="1"/>
</dbReference>
<organism evidence="2 3">
    <name type="scientific">Thalassolituus pacificus</name>
    <dbReference type="NCBI Taxonomy" id="2975440"/>
    <lineage>
        <taxon>Bacteria</taxon>
        <taxon>Pseudomonadati</taxon>
        <taxon>Pseudomonadota</taxon>
        <taxon>Gammaproteobacteria</taxon>
        <taxon>Oceanospirillales</taxon>
        <taxon>Oceanospirillaceae</taxon>
        <taxon>Thalassolituus</taxon>
    </lineage>
</organism>
<dbReference type="RefSeq" id="WP_260975738.1">
    <property type="nucleotide sequence ID" value="NZ_JAOANI010000015.1"/>
</dbReference>
<accession>A0A9X3AR73</accession>
<proteinExistence type="predicted"/>
<gene>
    <name evidence="2" type="ORF">NYR02_07380</name>
</gene>
<evidence type="ECO:0000259" key="1">
    <source>
        <dbReference type="Pfam" id="PF02036"/>
    </source>
</evidence>
<keyword evidence="3" id="KW-1185">Reference proteome</keyword>
<evidence type="ECO:0000313" key="2">
    <source>
        <dbReference type="EMBL" id="MCT7358835.1"/>
    </source>
</evidence>